<evidence type="ECO:0000313" key="2">
    <source>
        <dbReference type="Proteomes" id="UP001521150"/>
    </source>
</evidence>
<proteinExistence type="predicted"/>
<keyword evidence="2" id="KW-1185">Reference proteome</keyword>
<gene>
    <name evidence="1" type="ORF">LWC34_36435</name>
</gene>
<organism evidence="1 2">
    <name type="scientific">Kibdelosporangium philippinense</name>
    <dbReference type="NCBI Taxonomy" id="211113"/>
    <lineage>
        <taxon>Bacteria</taxon>
        <taxon>Bacillati</taxon>
        <taxon>Actinomycetota</taxon>
        <taxon>Actinomycetes</taxon>
        <taxon>Pseudonocardiales</taxon>
        <taxon>Pseudonocardiaceae</taxon>
        <taxon>Kibdelosporangium</taxon>
    </lineage>
</organism>
<sequence>MGIVGNYRLGRKFVKWLGDEVLDENLIVVETFYYSPISSRVKGKDVVALALSEKVIYLSGLTSDLKRSAWRQRIPVDDIRWLDVDARSVDYPWILESTCLAEAVELSSTGRGTRVPQILADLLLGLDGLEVTLTVGTTGVVVDYMPWRPNSPGGWMGFRVGGDQGVSLDDLVSRVQAHYRGLDNLQGLNVRNVRRIPFPGRPADETLAHALVRSVGMARPSEVTVGLDERGKPHVVGVDGRRVAVVAIPEDSVAASPRPRGAISDVDKVSAEMSLYSTDMNAITLRVPGCDAVKFDGSDLDGDWEKLAQVFHADSRDTSRR</sequence>
<reference evidence="1 2" key="1">
    <citation type="submission" date="2021-12" db="EMBL/GenBank/DDBJ databases">
        <title>Genome sequence of Kibdelosporangium philippinense ATCC 49844.</title>
        <authorList>
            <person name="Fedorov E.A."/>
            <person name="Omeragic M."/>
            <person name="Shalygina K.F."/>
            <person name="Maclea K.S."/>
        </authorList>
    </citation>
    <scope>NUCLEOTIDE SEQUENCE [LARGE SCALE GENOMIC DNA]</scope>
    <source>
        <strain evidence="1 2">ATCC 49844</strain>
    </source>
</reference>
<evidence type="ECO:0000313" key="1">
    <source>
        <dbReference type="EMBL" id="MCE7008265.1"/>
    </source>
</evidence>
<name>A0ABS8ZKC8_9PSEU</name>
<protein>
    <submittedName>
        <fullName evidence="1">Uncharacterized protein</fullName>
    </submittedName>
</protein>
<dbReference type="RefSeq" id="WP_233729783.1">
    <property type="nucleotide sequence ID" value="NZ_JAJVCN010000003.1"/>
</dbReference>
<comment type="caution">
    <text evidence="1">The sequence shown here is derived from an EMBL/GenBank/DDBJ whole genome shotgun (WGS) entry which is preliminary data.</text>
</comment>
<accession>A0ABS8ZKC8</accession>
<dbReference type="Proteomes" id="UP001521150">
    <property type="component" value="Unassembled WGS sequence"/>
</dbReference>
<dbReference type="EMBL" id="JAJVCN010000003">
    <property type="protein sequence ID" value="MCE7008265.1"/>
    <property type="molecule type" value="Genomic_DNA"/>
</dbReference>